<dbReference type="InterPro" id="IPR013922">
    <property type="entry name" value="Cyclin_PHO80-like"/>
</dbReference>
<keyword evidence="1" id="KW-0132">Cell division</keyword>
<evidence type="ECO:0000256" key="3">
    <source>
        <dbReference type="SAM" id="MobiDB-lite"/>
    </source>
</evidence>
<protein>
    <submittedName>
        <fullName evidence="4">Uncharacterized protein</fullName>
    </submittedName>
</protein>
<name>J3M302_ORYBR</name>
<dbReference type="EnsemblPlants" id="OB04G37770.1">
    <property type="protein sequence ID" value="OB04G37770.1"/>
    <property type="gene ID" value="OB04G37770"/>
</dbReference>
<feature type="compositionally biased region" description="Basic residues" evidence="3">
    <location>
        <begin position="61"/>
        <end position="70"/>
    </location>
</feature>
<dbReference type="Gene3D" id="1.10.472.10">
    <property type="entry name" value="Cyclin-like"/>
    <property type="match status" value="1"/>
</dbReference>
<proteinExistence type="predicted"/>
<dbReference type="Proteomes" id="UP000006038">
    <property type="component" value="Chromosome 4"/>
</dbReference>
<dbReference type="Gramene" id="OB04G37770.1">
    <property type="protein sequence ID" value="OB04G37770.1"/>
    <property type="gene ID" value="OB04G37770"/>
</dbReference>
<dbReference type="STRING" id="4533.J3M302"/>
<feature type="compositionally biased region" description="Gly residues" evidence="3">
    <location>
        <begin position="84"/>
        <end position="94"/>
    </location>
</feature>
<dbReference type="eggNOG" id="KOG1674">
    <property type="taxonomic scope" value="Eukaryota"/>
</dbReference>
<sequence length="207" mass="21758">MRLLRDRGPNSMQILRRLFCPSLISSTPSLSTHSVSTNRSGGVAELWEEAAAAVSASGCGGRRRRRRRRRAVEGRRRQEATPAGRGGGEVSVEGVGGGGGAALAGILERVTKRNDAAAVTTALAELTAASAFQATTKPGTSIRTYAARIAWFDGCSSACYAVAYIYLDRLLSHDWRLAVSHSPSTSTACTGSSSPPCSTGLPRQVYG</sequence>
<dbReference type="HOGENOM" id="CLU_1328165_0_0_1"/>
<reference evidence="4" key="2">
    <citation type="submission" date="2013-04" db="UniProtKB">
        <authorList>
            <consortium name="EnsemblPlants"/>
        </authorList>
    </citation>
    <scope>IDENTIFICATION</scope>
</reference>
<evidence type="ECO:0000256" key="1">
    <source>
        <dbReference type="ARBA" id="ARBA00022618"/>
    </source>
</evidence>
<accession>J3M302</accession>
<evidence type="ECO:0000313" key="4">
    <source>
        <dbReference type="EnsemblPlants" id="OB04G37770.1"/>
    </source>
</evidence>
<dbReference type="AlphaFoldDB" id="J3M302"/>
<evidence type="ECO:0000313" key="5">
    <source>
        <dbReference type="Proteomes" id="UP000006038"/>
    </source>
</evidence>
<organism evidence="4">
    <name type="scientific">Oryza brachyantha</name>
    <name type="common">malo sina</name>
    <dbReference type="NCBI Taxonomy" id="4533"/>
    <lineage>
        <taxon>Eukaryota</taxon>
        <taxon>Viridiplantae</taxon>
        <taxon>Streptophyta</taxon>
        <taxon>Embryophyta</taxon>
        <taxon>Tracheophyta</taxon>
        <taxon>Spermatophyta</taxon>
        <taxon>Magnoliopsida</taxon>
        <taxon>Liliopsida</taxon>
        <taxon>Poales</taxon>
        <taxon>Poaceae</taxon>
        <taxon>BOP clade</taxon>
        <taxon>Oryzoideae</taxon>
        <taxon>Oryzeae</taxon>
        <taxon>Oryzinae</taxon>
        <taxon>Oryza</taxon>
    </lineage>
</organism>
<evidence type="ECO:0000256" key="2">
    <source>
        <dbReference type="ARBA" id="ARBA00023306"/>
    </source>
</evidence>
<feature type="region of interest" description="Disordered" evidence="3">
    <location>
        <begin position="58"/>
        <end position="94"/>
    </location>
</feature>
<feature type="region of interest" description="Disordered" evidence="3">
    <location>
        <begin position="183"/>
        <end position="207"/>
    </location>
</feature>
<keyword evidence="5" id="KW-1185">Reference proteome</keyword>
<dbReference type="Pfam" id="PF08613">
    <property type="entry name" value="Cyclin"/>
    <property type="match status" value="1"/>
</dbReference>
<feature type="compositionally biased region" description="Polar residues" evidence="3">
    <location>
        <begin position="183"/>
        <end position="197"/>
    </location>
</feature>
<dbReference type="GO" id="GO:0051301">
    <property type="term" value="P:cell division"/>
    <property type="evidence" value="ECO:0007669"/>
    <property type="project" value="UniProtKB-KW"/>
</dbReference>
<dbReference type="GO" id="GO:0019901">
    <property type="term" value="F:protein kinase binding"/>
    <property type="evidence" value="ECO:0007669"/>
    <property type="project" value="InterPro"/>
</dbReference>
<keyword evidence="2" id="KW-0131">Cell cycle</keyword>
<reference evidence="4" key="1">
    <citation type="journal article" date="2013" name="Nat. Commun.">
        <title>Whole-genome sequencing of Oryza brachyantha reveals mechanisms underlying Oryza genome evolution.</title>
        <authorList>
            <person name="Chen J."/>
            <person name="Huang Q."/>
            <person name="Gao D."/>
            <person name="Wang J."/>
            <person name="Lang Y."/>
            <person name="Liu T."/>
            <person name="Li B."/>
            <person name="Bai Z."/>
            <person name="Luis Goicoechea J."/>
            <person name="Liang C."/>
            <person name="Chen C."/>
            <person name="Zhang W."/>
            <person name="Sun S."/>
            <person name="Liao Y."/>
            <person name="Zhang X."/>
            <person name="Yang L."/>
            <person name="Song C."/>
            <person name="Wang M."/>
            <person name="Shi J."/>
            <person name="Liu G."/>
            <person name="Liu J."/>
            <person name="Zhou H."/>
            <person name="Zhou W."/>
            <person name="Yu Q."/>
            <person name="An N."/>
            <person name="Chen Y."/>
            <person name="Cai Q."/>
            <person name="Wang B."/>
            <person name="Liu B."/>
            <person name="Min J."/>
            <person name="Huang Y."/>
            <person name="Wu H."/>
            <person name="Li Z."/>
            <person name="Zhang Y."/>
            <person name="Yin Y."/>
            <person name="Song W."/>
            <person name="Jiang J."/>
            <person name="Jackson S.A."/>
            <person name="Wing R.A."/>
            <person name="Wang J."/>
            <person name="Chen M."/>
        </authorList>
    </citation>
    <scope>NUCLEOTIDE SEQUENCE [LARGE SCALE GENOMIC DNA]</scope>
    <source>
        <strain evidence="4">cv. IRGC 101232</strain>
    </source>
</reference>